<accession>A0A542YJM6</accession>
<gene>
    <name evidence="7" type="ORF">FB562_1382</name>
</gene>
<dbReference type="InterPro" id="IPR010652">
    <property type="entry name" value="DUF1232"/>
</dbReference>
<keyword evidence="2 5" id="KW-0812">Transmembrane</keyword>
<dbReference type="Proteomes" id="UP000317998">
    <property type="component" value="Unassembled WGS sequence"/>
</dbReference>
<feature type="transmembrane region" description="Helical" evidence="5">
    <location>
        <begin position="68"/>
        <end position="84"/>
    </location>
</feature>
<evidence type="ECO:0000313" key="8">
    <source>
        <dbReference type="Proteomes" id="UP000317998"/>
    </source>
</evidence>
<organism evidence="7 8">
    <name type="scientific">Homoserinimonas aerilata</name>
    <dbReference type="NCBI Taxonomy" id="1162970"/>
    <lineage>
        <taxon>Bacteria</taxon>
        <taxon>Bacillati</taxon>
        <taxon>Actinomycetota</taxon>
        <taxon>Actinomycetes</taxon>
        <taxon>Micrococcales</taxon>
        <taxon>Microbacteriaceae</taxon>
        <taxon>Homoserinimonas</taxon>
    </lineage>
</organism>
<comment type="caution">
    <text evidence="7">The sequence shown here is derived from an EMBL/GenBank/DDBJ whole genome shotgun (WGS) entry which is preliminary data.</text>
</comment>
<protein>
    <submittedName>
        <fullName evidence="7">Uncharacterized protein DUF1232</fullName>
    </submittedName>
</protein>
<dbReference type="AlphaFoldDB" id="A0A542YJM6"/>
<dbReference type="GO" id="GO:0012505">
    <property type="term" value="C:endomembrane system"/>
    <property type="evidence" value="ECO:0007669"/>
    <property type="project" value="UniProtKB-SubCell"/>
</dbReference>
<sequence length="138" mass="15401">MPFWLQILLSVLGGIALLWGALIVALLVHYRRADRSIDWREMARLAPDAVRLIKRLAFDKGVPRPTRWWLGGLLVYLLLPIDLVPDFIPVLGYLDDAILVAIGLRFAITHAGMDALERNWPGTPDGLAALLAIAKTRE</sequence>
<evidence type="ECO:0000313" key="7">
    <source>
        <dbReference type="EMBL" id="TQL48293.1"/>
    </source>
</evidence>
<keyword evidence="8" id="KW-1185">Reference proteome</keyword>
<evidence type="ECO:0000256" key="4">
    <source>
        <dbReference type="ARBA" id="ARBA00023136"/>
    </source>
</evidence>
<name>A0A542YJM6_9MICO</name>
<evidence type="ECO:0000259" key="6">
    <source>
        <dbReference type="Pfam" id="PF06803"/>
    </source>
</evidence>
<comment type="subcellular location">
    <subcellularLocation>
        <location evidence="1">Endomembrane system</location>
        <topology evidence="1">Multi-pass membrane protein</topology>
    </subcellularLocation>
</comment>
<keyword evidence="3 5" id="KW-1133">Transmembrane helix</keyword>
<evidence type="ECO:0000256" key="1">
    <source>
        <dbReference type="ARBA" id="ARBA00004127"/>
    </source>
</evidence>
<feature type="transmembrane region" description="Helical" evidence="5">
    <location>
        <begin position="6"/>
        <end position="30"/>
    </location>
</feature>
<reference evidence="7 8" key="1">
    <citation type="submission" date="2019-06" db="EMBL/GenBank/DDBJ databases">
        <title>Sequencing the genomes of 1000 actinobacteria strains.</title>
        <authorList>
            <person name="Klenk H.-P."/>
        </authorList>
    </citation>
    <scope>NUCLEOTIDE SEQUENCE [LARGE SCALE GENOMIC DNA]</scope>
    <source>
        <strain evidence="7 8">DSM 26477</strain>
    </source>
</reference>
<dbReference type="OrthoDB" id="9804184at2"/>
<evidence type="ECO:0000256" key="2">
    <source>
        <dbReference type="ARBA" id="ARBA00022692"/>
    </source>
</evidence>
<proteinExistence type="predicted"/>
<evidence type="ECO:0000256" key="5">
    <source>
        <dbReference type="SAM" id="Phobius"/>
    </source>
</evidence>
<keyword evidence="4 5" id="KW-0472">Membrane</keyword>
<evidence type="ECO:0000256" key="3">
    <source>
        <dbReference type="ARBA" id="ARBA00022989"/>
    </source>
</evidence>
<dbReference type="EMBL" id="VFOM01000001">
    <property type="protein sequence ID" value="TQL48293.1"/>
    <property type="molecule type" value="Genomic_DNA"/>
</dbReference>
<dbReference type="Pfam" id="PF06803">
    <property type="entry name" value="DUF1232"/>
    <property type="match status" value="1"/>
</dbReference>
<feature type="domain" description="DUF1232" evidence="6">
    <location>
        <begin position="66"/>
        <end position="101"/>
    </location>
</feature>